<dbReference type="SUPFAM" id="SSF55120">
    <property type="entry name" value="Pseudouridine synthase"/>
    <property type="match status" value="1"/>
</dbReference>
<dbReference type="CDD" id="cd00165">
    <property type="entry name" value="S4"/>
    <property type="match status" value="1"/>
</dbReference>
<accession>A0ABY3G9F6</accession>
<evidence type="ECO:0000313" key="8">
    <source>
        <dbReference type="Proteomes" id="UP000321599"/>
    </source>
</evidence>
<comment type="caution">
    <text evidence="7">The sequence shown here is derived from an EMBL/GenBank/DDBJ whole genome shotgun (WGS) entry which is preliminary data.</text>
</comment>
<evidence type="ECO:0000256" key="4">
    <source>
        <dbReference type="ARBA" id="ARBA00033164"/>
    </source>
</evidence>
<evidence type="ECO:0000313" key="7">
    <source>
        <dbReference type="EMBL" id="TWO30136.1"/>
    </source>
</evidence>
<dbReference type="PANTHER" id="PTHR21600">
    <property type="entry name" value="MITOCHONDRIAL RNA PSEUDOURIDINE SYNTHASE"/>
    <property type="match status" value="1"/>
</dbReference>
<evidence type="ECO:0000256" key="2">
    <source>
        <dbReference type="ARBA" id="ARBA00010876"/>
    </source>
</evidence>
<reference evidence="7 8" key="1">
    <citation type="submission" date="2019-07" db="EMBL/GenBank/DDBJ databases">
        <title>Rapid identification of Enteric Bacteria from Whole Genome Sequences (WGS) using Average Nucleotide Identity (ANI).</title>
        <authorList>
            <person name="Lane C."/>
        </authorList>
    </citation>
    <scope>NUCLEOTIDE SEQUENCE [LARGE SCALE GENOMIC DNA]</scope>
    <source>
        <strain evidence="7 8">2013D-9588</strain>
    </source>
</reference>
<gene>
    <name evidence="7" type="ORF">XK09_02135</name>
</gene>
<dbReference type="InterPro" id="IPR020103">
    <property type="entry name" value="PsdUridine_synth_cat_dom_sf"/>
</dbReference>
<feature type="domain" description="Pseudouridine synthase RsuA/RluA-like" evidence="6">
    <location>
        <begin position="84"/>
        <end position="199"/>
    </location>
</feature>
<dbReference type="SUPFAM" id="SSF55174">
    <property type="entry name" value="Alpha-L RNA-binding motif"/>
    <property type="match status" value="1"/>
</dbReference>
<dbReference type="Proteomes" id="UP000321599">
    <property type="component" value="Unassembled WGS sequence"/>
</dbReference>
<protein>
    <recommendedName>
        <fullName evidence="3">RNA pseudouridylate synthase</fullName>
    </recommendedName>
    <alternativeName>
        <fullName evidence="4">RNA-uridine isomerase</fullName>
    </alternativeName>
</protein>
<comment type="catalytic activity">
    <reaction evidence="1">
        <text>a uridine in RNA = a pseudouridine in RNA</text>
        <dbReference type="Rhea" id="RHEA:48348"/>
        <dbReference type="Rhea" id="RHEA-COMP:12068"/>
        <dbReference type="Rhea" id="RHEA-COMP:12069"/>
        <dbReference type="ChEBI" id="CHEBI:65314"/>
        <dbReference type="ChEBI" id="CHEBI:65315"/>
    </reaction>
</comment>
<evidence type="ECO:0000256" key="5">
    <source>
        <dbReference type="PROSITE-ProRule" id="PRU00182"/>
    </source>
</evidence>
<sequence>MMMEKAYKLLAIQEGISNNEAKELIDAGLVSVGGQRVVLARGLLKESAKFKITKLSKPTKIFEDENIIAINKPPFITSEKIAEIFKFPLLNRLDKETSGVIMLYKNEDFQKRAIREFSQNRVRKTYLAIIKGIVCENLSIDQPLSTIRTKSGAYTKIDLKNGKQAITHITPIAVEGKKSLLKVDIETGRTHQIRAHLASSGFGIIGDEKYAKSSAKRLYLHSLRSAIFDYEFFAEPDSGFFDQGFEQIDKGFLRNI</sequence>
<dbReference type="PANTHER" id="PTHR21600:SF44">
    <property type="entry name" value="RIBOSOMAL LARGE SUBUNIT PSEUDOURIDINE SYNTHASE D"/>
    <property type="match status" value="1"/>
</dbReference>
<keyword evidence="5" id="KW-0694">RNA-binding</keyword>
<evidence type="ECO:0000256" key="3">
    <source>
        <dbReference type="ARBA" id="ARBA00031870"/>
    </source>
</evidence>
<evidence type="ECO:0000259" key="6">
    <source>
        <dbReference type="Pfam" id="PF00849"/>
    </source>
</evidence>
<dbReference type="InterPro" id="IPR006145">
    <property type="entry name" value="PsdUridine_synth_RsuA/RluA"/>
</dbReference>
<proteinExistence type="inferred from homology"/>
<name>A0ABY3G9F6_9BACT</name>
<keyword evidence="8" id="KW-1185">Reference proteome</keyword>
<dbReference type="InterPro" id="IPR050188">
    <property type="entry name" value="RluA_PseudoU_synthase"/>
</dbReference>
<dbReference type="Pfam" id="PF00849">
    <property type="entry name" value="PseudoU_synth_2"/>
    <property type="match status" value="1"/>
</dbReference>
<dbReference type="EMBL" id="VOAV01000013">
    <property type="protein sequence ID" value="TWO30136.1"/>
    <property type="molecule type" value="Genomic_DNA"/>
</dbReference>
<organism evidence="7 8">
    <name type="scientific">Campylobacter lanienae</name>
    <dbReference type="NCBI Taxonomy" id="75658"/>
    <lineage>
        <taxon>Bacteria</taxon>
        <taxon>Pseudomonadati</taxon>
        <taxon>Campylobacterota</taxon>
        <taxon>Epsilonproteobacteria</taxon>
        <taxon>Campylobacterales</taxon>
        <taxon>Campylobacteraceae</taxon>
        <taxon>Campylobacter</taxon>
    </lineage>
</organism>
<dbReference type="PROSITE" id="PS50889">
    <property type="entry name" value="S4"/>
    <property type="match status" value="1"/>
</dbReference>
<evidence type="ECO:0000256" key="1">
    <source>
        <dbReference type="ARBA" id="ARBA00000073"/>
    </source>
</evidence>
<dbReference type="CDD" id="cd02869">
    <property type="entry name" value="PseudoU_synth_RluA_like"/>
    <property type="match status" value="1"/>
</dbReference>
<comment type="similarity">
    <text evidence="2">Belongs to the pseudouridine synthase RluA family.</text>
</comment>
<dbReference type="Gene3D" id="3.30.2350.10">
    <property type="entry name" value="Pseudouridine synthase"/>
    <property type="match status" value="1"/>
</dbReference>